<reference evidence="1" key="1">
    <citation type="journal article" date="2015" name="Nature">
        <title>Complex archaea that bridge the gap between prokaryotes and eukaryotes.</title>
        <authorList>
            <person name="Spang A."/>
            <person name="Saw J.H."/>
            <person name="Jorgensen S.L."/>
            <person name="Zaremba-Niedzwiedzka K."/>
            <person name="Martijn J."/>
            <person name="Lind A.E."/>
            <person name="van Eijk R."/>
            <person name="Schleper C."/>
            <person name="Guy L."/>
            <person name="Ettema T.J."/>
        </authorList>
    </citation>
    <scope>NUCLEOTIDE SEQUENCE</scope>
</reference>
<dbReference type="EMBL" id="LAZR01033337">
    <property type="protein sequence ID" value="KKL48380.1"/>
    <property type="molecule type" value="Genomic_DNA"/>
</dbReference>
<accession>A0A0F9ETU1</accession>
<feature type="non-terminal residue" evidence="1">
    <location>
        <position position="1"/>
    </location>
</feature>
<comment type="caution">
    <text evidence="1">The sequence shown here is derived from an EMBL/GenBank/DDBJ whole genome shotgun (WGS) entry which is preliminary data.</text>
</comment>
<dbReference type="AlphaFoldDB" id="A0A0F9ETU1"/>
<organism evidence="1">
    <name type="scientific">marine sediment metagenome</name>
    <dbReference type="NCBI Taxonomy" id="412755"/>
    <lineage>
        <taxon>unclassified sequences</taxon>
        <taxon>metagenomes</taxon>
        <taxon>ecological metagenomes</taxon>
    </lineage>
</organism>
<evidence type="ECO:0000313" key="1">
    <source>
        <dbReference type="EMBL" id="KKL48380.1"/>
    </source>
</evidence>
<gene>
    <name evidence="1" type="ORF">LCGC14_2326080</name>
</gene>
<protein>
    <submittedName>
        <fullName evidence="1">Uncharacterized protein</fullName>
    </submittedName>
</protein>
<name>A0A0F9ETU1_9ZZZZ</name>
<proteinExistence type="predicted"/>
<sequence length="38" mass="4282">KCEHYCDEEMRISADEDSCVDCYAAASSNIHDQLSGER</sequence>